<comment type="catalytic activity">
    <reaction evidence="1">
        <text>inosine + phosphate = alpha-D-ribose 1-phosphate + hypoxanthine</text>
        <dbReference type="Rhea" id="RHEA:27646"/>
        <dbReference type="ChEBI" id="CHEBI:17368"/>
        <dbReference type="ChEBI" id="CHEBI:17596"/>
        <dbReference type="ChEBI" id="CHEBI:43474"/>
        <dbReference type="ChEBI" id="CHEBI:57720"/>
        <dbReference type="EC" id="2.4.2.1"/>
    </reaction>
    <physiologicalReaction direction="left-to-right" evidence="1">
        <dbReference type="Rhea" id="RHEA:27647"/>
    </physiologicalReaction>
</comment>
<evidence type="ECO:0000256" key="7">
    <source>
        <dbReference type="ARBA" id="ARBA00047989"/>
    </source>
</evidence>
<evidence type="ECO:0000256" key="8">
    <source>
        <dbReference type="ARBA" id="ARBA00048968"/>
    </source>
</evidence>
<evidence type="ECO:0000256" key="9">
    <source>
        <dbReference type="ARBA" id="ARBA00049893"/>
    </source>
</evidence>
<dbReference type="InterPro" id="IPR003730">
    <property type="entry name" value="Cu_polyphenol_OxRdtase"/>
</dbReference>
<protein>
    <submittedName>
        <fullName evidence="10">FIG00003370: Multicopper polyphenol oxidase</fullName>
    </submittedName>
</protein>
<evidence type="ECO:0000256" key="4">
    <source>
        <dbReference type="ARBA" id="ARBA00022723"/>
    </source>
</evidence>
<keyword evidence="5" id="KW-0378">Hydrolase</keyword>
<comment type="catalytic activity">
    <reaction evidence="8">
        <text>adenosine + phosphate = alpha-D-ribose 1-phosphate + adenine</text>
        <dbReference type="Rhea" id="RHEA:27642"/>
        <dbReference type="ChEBI" id="CHEBI:16335"/>
        <dbReference type="ChEBI" id="CHEBI:16708"/>
        <dbReference type="ChEBI" id="CHEBI:43474"/>
        <dbReference type="ChEBI" id="CHEBI:57720"/>
        <dbReference type="EC" id="2.4.2.1"/>
    </reaction>
    <physiologicalReaction direction="left-to-right" evidence="8">
        <dbReference type="Rhea" id="RHEA:27643"/>
    </physiologicalReaction>
</comment>
<dbReference type="InterPro" id="IPR011324">
    <property type="entry name" value="Cytotoxic_necrot_fac-like_cat"/>
</dbReference>
<evidence type="ECO:0000256" key="3">
    <source>
        <dbReference type="ARBA" id="ARBA00022679"/>
    </source>
</evidence>
<dbReference type="EMBL" id="UOFU01000392">
    <property type="protein sequence ID" value="VAX04773.1"/>
    <property type="molecule type" value="Genomic_DNA"/>
</dbReference>
<accession>A0A3B1AYJ6</accession>
<name>A0A3B1AYJ6_9ZZZZ</name>
<comment type="catalytic activity">
    <reaction evidence="9">
        <text>S-methyl-5'-thioadenosine + phosphate = 5-(methylsulfanyl)-alpha-D-ribose 1-phosphate + adenine</text>
        <dbReference type="Rhea" id="RHEA:11852"/>
        <dbReference type="ChEBI" id="CHEBI:16708"/>
        <dbReference type="ChEBI" id="CHEBI:17509"/>
        <dbReference type="ChEBI" id="CHEBI:43474"/>
        <dbReference type="ChEBI" id="CHEBI:58533"/>
        <dbReference type="EC" id="2.4.2.28"/>
    </reaction>
    <physiologicalReaction direction="left-to-right" evidence="9">
        <dbReference type="Rhea" id="RHEA:11853"/>
    </physiologicalReaction>
</comment>
<organism evidence="10">
    <name type="scientific">hydrothermal vent metagenome</name>
    <dbReference type="NCBI Taxonomy" id="652676"/>
    <lineage>
        <taxon>unclassified sequences</taxon>
        <taxon>metagenomes</taxon>
        <taxon>ecological metagenomes</taxon>
    </lineage>
</organism>
<evidence type="ECO:0000256" key="1">
    <source>
        <dbReference type="ARBA" id="ARBA00000553"/>
    </source>
</evidence>
<keyword evidence="3" id="KW-0808">Transferase</keyword>
<dbReference type="AlphaFoldDB" id="A0A3B1AYJ6"/>
<dbReference type="Gene3D" id="3.60.140.10">
    <property type="entry name" value="CNF1/YfiH-like putative cysteine hydrolases"/>
    <property type="match status" value="1"/>
</dbReference>
<dbReference type="GO" id="GO:0016787">
    <property type="term" value="F:hydrolase activity"/>
    <property type="evidence" value="ECO:0007669"/>
    <property type="project" value="UniProtKB-KW"/>
</dbReference>
<dbReference type="SUPFAM" id="SSF64438">
    <property type="entry name" value="CNF1/YfiH-like putative cysteine hydrolases"/>
    <property type="match status" value="1"/>
</dbReference>
<dbReference type="PANTHER" id="PTHR30616">
    <property type="entry name" value="UNCHARACTERIZED PROTEIN YFIH"/>
    <property type="match status" value="1"/>
</dbReference>
<keyword evidence="4" id="KW-0479">Metal-binding</keyword>
<dbReference type="Pfam" id="PF02578">
    <property type="entry name" value="Cu-oxidase_4"/>
    <property type="match status" value="1"/>
</dbReference>
<evidence type="ECO:0000256" key="2">
    <source>
        <dbReference type="ARBA" id="ARBA00007353"/>
    </source>
</evidence>
<reference evidence="10" key="1">
    <citation type="submission" date="2018-06" db="EMBL/GenBank/DDBJ databases">
        <authorList>
            <person name="Zhirakovskaya E."/>
        </authorList>
    </citation>
    <scope>NUCLEOTIDE SEQUENCE</scope>
</reference>
<evidence type="ECO:0000313" key="10">
    <source>
        <dbReference type="EMBL" id="VAX04773.1"/>
    </source>
</evidence>
<dbReference type="CDD" id="cd16833">
    <property type="entry name" value="YfiH"/>
    <property type="match status" value="1"/>
</dbReference>
<evidence type="ECO:0000256" key="6">
    <source>
        <dbReference type="ARBA" id="ARBA00022833"/>
    </source>
</evidence>
<proteinExistence type="inferred from homology"/>
<evidence type="ECO:0000256" key="5">
    <source>
        <dbReference type="ARBA" id="ARBA00022801"/>
    </source>
</evidence>
<dbReference type="GO" id="GO:0017061">
    <property type="term" value="F:S-methyl-5-thioadenosine phosphorylase activity"/>
    <property type="evidence" value="ECO:0007669"/>
    <property type="project" value="UniProtKB-EC"/>
</dbReference>
<gene>
    <name evidence="10" type="ORF">MNBD_GAMMA20-781</name>
</gene>
<comment type="similarity">
    <text evidence="2">Belongs to the purine nucleoside phosphorylase YfiH/LACC1 family.</text>
</comment>
<keyword evidence="6" id="KW-0862">Zinc</keyword>
<sequence length="247" mass="25943">MPGLIPVDWPAPKNVRAATTSRIGGVSRAPFDSFNLADHVGDHPVAVLANRELLLEELALPAEPTWLKQVHGSRVISLDGSSIKLPEADASVSTEPGRVCAVLTADCLPVLFCDRAGTRVAAAHAGWRGLATGVLEATVAQMAVAPDEIMAWLGPAIGPPAFEVGTDVRTAFVDGDATSATAFVALGDGRWLANIDSLARQRLARAGVTAVYGGDRCTYSEAGMFYSYRRDGATGRMASLVWLSNGE</sequence>
<dbReference type="InterPro" id="IPR038371">
    <property type="entry name" value="Cu_polyphenol_OxRdtase_sf"/>
</dbReference>
<dbReference type="NCBIfam" id="TIGR00726">
    <property type="entry name" value="peptidoglycan editing factor PgeF"/>
    <property type="match status" value="1"/>
</dbReference>
<comment type="catalytic activity">
    <reaction evidence="7">
        <text>adenosine + H2O + H(+) = inosine + NH4(+)</text>
        <dbReference type="Rhea" id="RHEA:24408"/>
        <dbReference type="ChEBI" id="CHEBI:15377"/>
        <dbReference type="ChEBI" id="CHEBI:15378"/>
        <dbReference type="ChEBI" id="CHEBI:16335"/>
        <dbReference type="ChEBI" id="CHEBI:17596"/>
        <dbReference type="ChEBI" id="CHEBI:28938"/>
        <dbReference type="EC" id="3.5.4.4"/>
    </reaction>
    <physiologicalReaction direction="left-to-right" evidence="7">
        <dbReference type="Rhea" id="RHEA:24409"/>
    </physiologicalReaction>
</comment>
<dbReference type="GO" id="GO:0005507">
    <property type="term" value="F:copper ion binding"/>
    <property type="evidence" value="ECO:0007669"/>
    <property type="project" value="TreeGrafter"/>
</dbReference>
<dbReference type="PANTHER" id="PTHR30616:SF2">
    <property type="entry name" value="PURINE NUCLEOSIDE PHOSPHORYLASE LACC1"/>
    <property type="match status" value="1"/>
</dbReference>